<comment type="caution">
    <text evidence="4">The sequence shown here is derived from an EMBL/GenBank/DDBJ whole genome shotgun (WGS) entry which is preliminary data.</text>
</comment>
<dbReference type="EMBL" id="BART01029531">
    <property type="protein sequence ID" value="GAH07899.1"/>
    <property type="molecule type" value="Genomic_DNA"/>
</dbReference>
<dbReference type="InterPro" id="IPR037237">
    <property type="entry name" value="IlvD/EDD_N"/>
</dbReference>
<dbReference type="SUPFAM" id="SSF143975">
    <property type="entry name" value="IlvD/EDD N-terminal domain-like"/>
    <property type="match status" value="1"/>
</dbReference>
<dbReference type="Pfam" id="PF00920">
    <property type="entry name" value="ILVD_EDD_N"/>
    <property type="match status" value="1"/>
</dbReference>
<name>X1DSE7_9ZZZZ</name>
<evidence type="ECO:0000313" key="4">
    <source>
        <dbReference type="EMBL" id="GAH07899.1"/>
    </source>
</evidence>
<evidence type="ECO:0000259" key="3">
    <source>
        <dbReference type="Pfam" id="PF00920"/>
    </source>
</evidence>
<dbReference type="InterPro" id="IPR000581">
    <property type="entry name" value="ILV_EDD_N"/>
</dbReference>
<evidence type="ECO:0000256" key="2">
    <source>
        <dbReference type="ARBA" id="ARBA00023239"/>
    </source>
</evidence>
<organism evidence="4">
    <name type="scientific">marine sediment metagenome</name>
    <dbReference type="NCBI Taxonomy" id="412755"/>
    <lineage>
        <taxon>unclassified sequences</taxon>
        <taxon>metagenomes</taxon>
        <taxon>ecological metagenomes</taxon>
    </lineage>
</organism>
<comment type="similarity">
    <text evidence="1">Belongs to the IlvD/Edd family.</text>
</comment>
<dbReference type="AlphaFoldDB" id="X1DSE7"/>
<reference evidence="4" key="1">
    <citation type="journal article" date="2014" name="Front. Microbiol.">
        <title>High frequency of phylogenetically diverse reductive dehalogenase-homologous genes in deep subseafloor sedimentary metagenomes.</title>
        <authorList>
            <person name="Kawai M."/>
            <person name="Futagami T."/>
            <person name="Toyoda A."/>
            <person name="Takaki Y."/>
            <person name="Nishi S."/>
            <person name="Hori S."/>
            <person name="Arai W."/>
            <person name="Tsubouchi T."/>
            <person name="Morono Y."/>
            <person name="Uchiyama I."/>
            <person name="Ito T."/>
            <person name="Fujiyama A."/>
            <person name="Inagaki F."/>
            <person name="Takami H."/>
        </authorList>
    </citation>
    <scope>NUCLEOTIDE SEQUENCE</scope>
    <source>
        <strain evidence="4">Expedition CK06-06</strain>
    </source>
</reference>
<proteinExistence type="inferred from homology"/>
<accession>X1DSE7</accession>
<protein>
    <recommendedName>
        <fullName evidence="3">Dihydroxy-acid/6-phosphogluconate dehydratase N-terminal domain-containing protein</fullName>
    </recommendedName>
</protein>
<evidence type="ECO:0000256" key="1">
    <source>
        <dbReference type="ARBA" id="ARBA00006486"/>
    </source>
</evidence>
<dbReference type="GO" id="GO:0016836">
    <property type="term" value="F:hydro-lyase activity"/>
    <property type="evidence" value="ECO:0007669"/>
    <property type="project" value="TreeGrafter"/>
</dbReference>
<dbReference type="GO" id="GO:0005829">
    <property type="term" value="C:cytosol"/>
    <property type="evidence" value="ECO:0007669"/>
    <property type="project" value="TreeGrafter"/>
</dbReference>
<keyword evidence="2" id="KW-0456">Lyase</keyword>
<gene>
    <name evidence="4" type="ORF">S01H4_51789</name>
</gene>
<dbReference type="PANTHER" id="PTHR43661:SF3">
    <property type="entry name" value="D-XYLONATE DEHYDRATASE YAGF-RELATED"/>
    <property type="match status" value="1"/>
</dbReference>
<feature type="non-terminal residue" evidence="4">
    <location>
        <position position="84"/>
    </location>
</feature>
<sequence length="84" mass="8774">MPGEWRGKRLDVISAFEAVGAVKAGKLSKREAREIEDRCCPSCGSCAGLFTANTMACLTEALGMSLPGVGTSHAIDAKKDASRS</sequence>
<dbReference type="PANTHER" id="PTHR43661">
    <property type="entry name" value="D-XYLONATE DEHYDRATASE"/>
    <property type="match status" value="1"/>
</dbReference>
<feature type="domain" description="Dihydroxy-acid/6-phosphogluconate dehydratase N-terminal" evidence="3">
    <location>
        <begin position="9"/>
        <end position="81"/>
    </location>
</feature>